<proteinExistence type="predicted"/>
<dbReference type="RefSeq" id="XP_003145322.1">
    <property type="nucleotide sequence ID" value="XM_003145274.1"/>
</dbReference>
<reference evidence="1" key="1">
    <citation type="submission" date="2012-04" db="EMBL/GenBank/DDBJ databases">
        <title>The Genome Sequence of Loa loa.</title>
        <authorList>
            <consortium name="The Broad Institute Genome Sequencing Platform"/>
            <consortium name="Broad Institute Genome Sequencing Center for Infectious Disease"/>
            <person name="Nutman T.B."/>
            <person name="Fink D.L."/>
            <person name="Russ C."/>
            <person name="Young S."/>
            <person name="Zeng Q."/>
            <person name="Gargeya S."/>
            <person name="Alvarado L."/>
            <person name="Berlin A."/>
            <person name="Chapman S.B."/>
            <person name="Chen Z."/>
            <person name="Freedman E."/>
            <person name="Gellesch M."/>
            <person name="Goldberg J."/>
            <person name="Griggs A."/>
            <person name="Gujja S."/>
            <person name="Heilman E.R."/>
            <person name="Heiman D."/>
            <person name="Howarth C."/>
            <person name="Mehta T."/>
            <person name="Neiman D."/>
            <person name="Pearson M."/>
            <person name="Roberts A."/>
            <person name="Saif S."/>
            <person name="Shea T."/>
            <person name="Shenoy N."/>
            <person name="Sisk P."/>
            <person name="Stolte C."/>
            <person name="Sykes S."/>
            <person name="White J."/>
            <person name="Yandava C."/>
            <person name="Haas B."/>
            <person name="Henn M.R."/>
            <person name="Nusbaum C."/>
            <person name="Birren B."/>
        </authorList>
    </citation>
    <scope>NUCLEOTIDE SEQUENCE [LARGE SCALE GENOMIC DNA]</scope>
</reference>
<dbReference type="InParanoid" id="A0A1S0TR90"/>
<protein>
    <submittedName>
        <fullName evidence="1">Uncharacterized protein</fullName>
    </submittedName>
</protein>
<dbReference type="EMBL" id="JH712077">
    <property type="protein sequence ID" value="EFO18747.1"/>
    <property type="molecule type" value="Genomic_DNA"/>
</dbReference>
<gene>
    <name evidence="1" type="ORF">LOAG_09748</name>
</gene>
<organism evidence="1">
    <name type="scientific">Loa loa</name>
    <name type="common">Eye worm</name>
    <name type="synonym">Filaria loa</name>
    <dbReference type="NCBI Taxonomy" id="7209"/>
    <lineage>
        <taxon>Eukaryota</taxon>
        <taxon>Metazoa</taxon>
        <taxon>Ecdysozoa</taxon>
        <taxon>Nematoda</taxon>
        <taxon>Chromadorea</taxon>
        <taxon>Rhabditida</taxon>
        <taxon>Spirurina</taxon>
        <taxon>Spiruromorpha</taxon>
        <taxon>Filarioidea</taxon>
        <taxon>Onchocercidae</taxon>
        <taxon>Loa</taxon>
    </lineage>
</organism>
<accession>A0A1S0TR90</accession>
<dbReference type="KEGG" id="loa:LOAG_09748"/>
<sequence>MAIFAISSHLPSVEGGPMSIDYLLWIPALPSFMCLFVIESYQFDVDPGPLHKLLFLTSHTRIPKYFTSAPKTDPGGYAKRLWTNAWRMTQPHVPQEPLSTTFSFLRSHPIKVIAKNPPKKPLYWHNARPFPLVQALFISMSIAWTTYFGKSKGTSHTSHT</sequence>
<name>A0A1S0TR90_LOALO</name>
<dbReference type="GeneID" id="9947189"/>
<evidence type="ECO:0000313" key="1">
    <source>
        <dbReference type="EMBL" id="EFO18747.1"/>
    </source>
</evidence>
<dbReference type="AlphaFoldDB" id="A0A1S0TR90"/>
<dbReference type="CTD" id="9947189"/>